<keyword evidence="2" id="KW-0251">Elongation factor</keyword>
<evidence type="ECO:0000313" key="2">
    <source>
        <dbReference type="EMBL" id="MCI15393.1"/>
    </source>
</evidence>
<dbReference type="AlphaFoldDB" id="A0A392PTH0"/>
<protein>
    <submittedName>
        <fullName evidence="2">Elongation factor Ts mitochondrial-like</fullName>
    </submittedName>
</protein>
<evidence type="ECO:0000313" key="3">
    <source>
        <dbReference type="Proteomes" id="UP000265520"/>
    </source>
</evidence>
<evidence type="ECO:0000259" key="1">
    <source>
        <dbReference type="Pfam" id="PF00889"/>
    </source>
</evidence>
<keyword evidence="2" id="KW-0648">Protein biosynthesis</keyword>
<dbReference type="InterPro" id="IPR014039">
    <property type="entry name" value="Transl_elong_EFTs/EF1B_dimer"/>
</dbReference>
<dbReference type="Proteomes" id="UP000265520">
    <property type="component" value="Unassembled WGS sequence"/>
</dbReference>
<dbReference type="GO" id="GO:0003746">
    <property type="term" value="F:translation elongation factor activity"/>
    <property type="evidence" value="ECO:0007669"/>
    <property type="project" value="UniProtKB-KW"/>
</dbReference>
<organism evidence="2 3">
    <name type="scientific">Trifolium medium</name>
    <dbReference type="NCBI Taxonomy" id="97028"/>
    <lineage>
        <taxon>Eukaryota</taxon>
        <taxon>Viridiplantae</taxon>
        <taxon>Streptophyta</taxon>
        <taxon>Embryophyta</taxon>
        <taxon>Tracheophyta</taxon>
        <taxon>Spermatophyta</taxon>
        <taxon>Magnoliopsida</taxon>
        <taxon>eudicotyledons</taxon>
        <taxon>Gunneridae</taxon>
        <taxon>Pentapetalae</taxon>
        <taxon>rosids</taxon>
        <taxon>fabids</taxon>
        <taxon>Fabales</taxon>
        <taxon>Fabaceae</taxon>
        <taxon>Papilionoideae</taxon>
        <taxon>50 kb inversion clade</taxon>
        <taxon>NPAAA clade</taxon>
        <taxon>Hologalegina</taxon>
        <taxon>IRL clade</taxon>
        <taxon>Trifolieae</taxon>
        <taxon>Trifolium</taxon>
    </lineage>
</organism>
<dbReference type="Gene3D" id="3.30.479.20">
    <property type="entry name" value="Elongation factor Ts, dimerisation domain"/>
    <property type="match status" value="1"/>
</dbReference>
<feature type="non-terminal residue" evidence="2">
    <location>
        <position position="1"/>
    </location>
</feature>
<dbReference type="EMBL" id="LXQA010096289">
    <property type="protein sequence ID" value="MCI15393.1"/>
    <property type="molecule type" value="Genomic_DNA"/>
</dbReference>
<comment type="caution">
    <text evidence="2">The sequence shown here is derived from an EMBL/GenBank/DDBJ whole genome shotgun (WGS) entry which is preliminary data.</text>
</comment>
<dbReference type="Pfam" id="PF00889">
    <property type="entry name" value="EF_TS"/>
    <property type="match status" value="1"/>
</dbReference>
<sequence>EMRLNLQHPKINGETTVQNAITEVAAIMGENVRLRRGYVIPAPSHGLVSTYLHTSPQPGK</sequence>
<dbReference type="InterPro" id="IPR036402">
    <property type="entry name" value="EF-Ts_dimer_sf"/>
</dbReference>
<feature type="domain" description="Translation elongation factor EFTs/EF1B dimerisation" evidence="1">
    <location>
        <begin position="6"/>
        <end position="57"/>
    </location>
</feature>
<name>A0A392PTH0_9FABA</name>
<proteinExistence type="predicted"/>
<keyword evidence="3" id="KW-1185">Reference proteome</keyword>
<accession>A0A392PTH0</accession>
<reference evidence="2 3" key="1">
    <citation type="journal article" date="2018" name="Front. Plant Sci.">
        <title>Red Clover (Trifolium pratense) and Zigzag Clover (T. medium) - A Picture of Genomic Similarities and Differences.</title>
        <authorList>
            <person name="Dluhosova J."/>
            <person name="Istvanek J."/>
            <person name="Nedelnik J."/>
            <person name="Repkova J."/>
        </authorList>
    </citation>
    <scope>NUCLEOTIDE SEQUENCE [LARGE SCALE GENOMIC DNA]</scope>
    <source>
        <strain evidence="3">cv. 10/8</strain>
        <tissue evidence="2">Leaf</tissue>
    </source>
</reference>